<dbReference type="AlphaFoldDB" id="A0ABD6DI36"/>
<evidence type="ECO:0000313" key="9">
    <source>
        <dbReference type="EMBL" id="MFD1645701.1"/>
    </source>
</evidence>
<comment type="subcellular location">
    <subcellularLocation>
        <location evidence="1 7">Cytoplasm</location>
    </subcellularLocation>
</comment>
<comment type="subunit">
    <text evidence="3 7">Homodimer.</text>
</comment>
<evidence type="ECO:0000256" key="3">
    <source>
        <dbReference type="ARBA" id="ARBA00011738"/>
    </source>
</evidence>
<dbReference type="InterPro" id="IPR028366">
    <property type="entry name" value="PhoU"/>
</dbReference>
<dbReference type="PIRSF" id="PIRSF003107">
    <property type="entry name" value="PhoU"/>
    <property type="match status" value="1"/>
</dbReference>
<dbReference type="PANTHER" id="PTHR42930">
    <property type="entry name" value="PHOSPHATE-SPECIFIC TRANSPORT SYSTEM ACCESSORY PROTEIN PHOU"/>
    <property type="match status" value="1"/>
</dbReference>
<keyword evidence="10" id="KW-1185">Reference proteome</keyword>
<dbReference type="GO" id="GO:0006817">
    <property type="term" value="P:phosphate ion transport"/>
    <property type="evidence" value="ECO:0007669"/>
    <property type="project" value="UniProtKB-KW"/>
</dbReference>
<keyword evidence="6 7" id="KW-0592">Phosphate transport</keyword>
<evidence type="ECO:0000259" key="8">
    <source>
        <dbReference type="Pfam" id="PF01895"/>
    </source>
</evidence>
<keyword evidence="4 7" id="KW-0813">Transport</keyword>
<dbReference type="Gene3D" id="1.20.58.220">
    <property type="entry name" value="Phosphate transport system protein phou homolog 2, domain 2"/>
    <property type="match status" value="1"/>
</dbReference>
<accession>A0ABD6DI36</accession>
<evidence type="ECO:0000256" key="7">
    <source>
        <dbReference type="PIRNR" id="PIRNR003107"/>
    </source>
</evidence>
<dbReference type="PANTHER" id="PTHR42930:SF3">
    <property type="entry name" value="PHOSPHATE-SPECIFIC TRANSPORT SYSTEM ACCESSORY PROTEIN PHOU"/>
    <property type="match status" value="1"/>
</dbReference>
<dbReference type="Proteomes" id="UP001597034">
    <property type="component" value="Unassembled WGS sequence"/>
</dbReference>
<feature type="domain" description="PhoU" evidence="8">
    <location>
        <begin position="19"/>
        <end position="101"/>
    </location>
</feature>
<evidence type="ECO:0000256" key="1">
    <source>
        <dbReference type="ARBA" id="ARBA00004496"/>
    </source>
</evidence>
<evidence type="ECO:0000256" key="2">
    <source>
        <dbReference type="ARBA" id="ARBA00008107"/>
    </source>
</evidence>
<dbReference type="RefSeq" id="WP_256398784.1">
    <property type="nucleotide sequence ID" value="NZ_JANHJR010000001.1"/>
</dbReference>
<gene>
    <name evidence="9" type="primary">phoU</name>
    <name evidence="9" type="ORF">ACFSBL_08410</name>
</gene>
<evidence type="ECO:0000313" key="10">
    <source>
        <dbReference type="Proteomes" id="UP001597034"/>
    </source>
</evidence>
<reference evidence="9 10" key="1">
    <citation type="journal article" date="2019" name="Int. J. Syst. Evol. Microbiol.">
        <title>The Global Catalogue of Microorganisms (GCM) 10K type strain sequencing project: providing services to taxonomists for standard genome sequencing and annotation.</title>
        <authorList>
            <consortium name="The Broad Institute Genomics Platform"/>
            <consortium name="The Broad Institute Genome Sequencing Center for Infectious Disease"/>
            <person name="Wu L."/>
            <person name="Ma J."/>
        </authorList>
    </citation>
    <scope>NUCLEOTIDE SEQUENCE [LARGE SCALE GENOMIC DNA]</scope>
    <source>
        <strain evidence="9 10">CGMCC 1.10390</strain>
    </source>
</reference>
<name>A0ABD6DI36_9EURY</name>
<comment type="caution">
    <text evidence="9">The sequence shown here is derived from an EMBL/GenBank/DDBJ whole genome shotgun (WGS) entry which is preliminary data.</text>
</comment>
<keyword evidence="5 7" id="KW-0963">Cytoplasm</keyword>
<protein>
    <recommendedName>
        <fullName evidence="7">Phosphate-specific transport system accessory protein PhoU</fullName>
    </recommendedName>
</protein>
<dbReference type="InterPro" id="IPR038078">
    <property type="entry name" value="PhoU-like_sf"/>
</dbReference>
<evidence type="ECO:0000256" key="4">
    <source>
        <dbReference type="ARBA" id="ARBA00022448"/>
    </source>
</evidence>
<dbReference type="Pfam" id="PF01895">
    <property type="entry name" value="PhoU"/>
    <property type="match status" value="2"/>
</dbReference>
<comment type="similarity">
    <text evidence="2 7">Belongs to the PhoU family.</text>
</comment>
<dbReference type="SUPFAM" id="SSF109755">
    <property type="entry name" value="PhoU-like"/>
    <property type="match status" value="1"/>
</dbReference>
<dbReference type="GO" id="GO:0005737">
    <property type="term" value="C:cytoplasm"/>
    <property type="evidence" value="ECO:0007669"/>
    <property type="project" value="UniProtKB-SubCell"/>
</dbReference>
<sequence>MAREGYRDELATLRADVAGMGELVIDRLSLGVDALSGDEEAARRVVDADDEVNRRYDALESTCLDLFALQQPVASDLRVVAASFKVITDLERVGDLASNLGTYALTDQRSSAPEIDVVALGEDVLAMVEDAVTAYIEGDVETCYELADRDDEVDANSARASDRLVRALIEREHATDAWSVERVLDDVSRLLLTVRDLERIGDHAVNIAARTAYLVDSDRTLIY</sequence>
<evidence type="ECO:0000256" key="6">
    <source>
        <dbReference type="ARBA" id="ARBA00022592"/>
    </source>
</evidence>
<dbReference type="InterPro" id="IPR026022">
    <property type="entry name" value="PhoU_dom"/>
</dbReference>
<dbReference type="EMBL" id="JBHUDO010000002">
    <property type="protein sequence ID" value="MFD1645701.1"/>
    <property type="molecule type" value="Genomic_DNA"/>
</dbReference>
<dbReference type="NCBIfam" id="TIGR02135">
    <property type="entry name" value="phoU_full"/>
    <property type="match status" value="1"/>
</dbReference>
<proteinExistence type="inferred from homology"/>
<dbReference type="FunFam" id="1.20.58.220:FF:000004">
    <property type="entry name" value="Phosphate-specific transport system accessory protein PhoU"/>
    <property type="match status" value="1"/>
</dbReference>
<comment type="function">
    <text evidence="7">Plays a role in the regulation of phosphate uptake.</text>
</comment>
<evidence type="ECO:0000256" key="5">
    <source>
        <dbReference type="ARBA" id="ARBA00022490"/>
    </source>
</evidence>
<organism evidence="9 10">
    <name type="scientific">Haloarchaeobius litoreus</name>
    <dbReference type="NCBI Taxonomy" id="755306"/>
    <lineage>
        <taxon>Archaea</taxon>
        <taxon>Methanobacteriati</taxon>
        <taxon>Methanobacteriota</taxon>
        <taxon>Stenosarchaea group</taxon>
        <taxon>Halobacteria</taxon>
        <taxon>Halobacteriales</taxon>
        <taxon>Halorubellaceae</taxon>
        <taxon>Haloarchaeobius</taxon>
    </lineage>
</organism>
<feature type="domain" description="PhoU" evidence="8">
    <location>
        <begin position="120"/>
        <end position="210"/>
    </location>
</feature>